<dbReference type="Proteomes" id="UP000189670">
    <property type="component" value="Unassembled WGS sequence"/>
</dbReference>
<dbReference type="AlphaFoldDB" id="A0A1V1NQH0"/>
<accession>A0A1V1NQH0</accession>
<dbReference type="EMBL" id="ATBP01003585">
    <property type="protein sequence ID" value="ETR64831.1"/>
    <property type="molecule type" value="Genomic_DNA"/>
</dbReference>
<comment type="caution">
    <text evidence="1">The sequence shown here is derived from an EMBL/GenBank/DDBJ whole genome shotgun (WGS) entry which is preliminary data.</text>
</comment>
<organism evidence="1 2">
    <name type="scientific">Candidatus Magnetoglobus multicellularis str. Araruama</name>
    <dbReference type="NCBI Taxonomy" id="890399"/>
    <lineage>
        <taxon>Bacteria</taxon>
        <taxon>Pseudomonadati</taxon>
        <taxon>Thermodesulfobacteriota</taxon>
        <taxon>Desulfobacteria</taxon>
        <taxon>Desulfobacterales</taxon>
        <taxon>Desulfobacteraceae</taxon>
        <taxon>Candidatus Magnetoglobus</taxon>
    </lineage>
</organism>
<reference evidence="2" key="1">
    <citation type="submission" date="2012-11" db="EMBL/GenBank/DDBJ databases">
        <authorList>
            <person name="Lucero-Rivera Y.E."/>
            <person name="Tovar-Ramirez D."/>
        </authorList>
    </citation>
    <scope>NUCLEOTIDE SEQUENCE [LARGE SCALE GENOMIC DNA]</scope>
    <source>
        <strain evidence="2">Araruama</strain>
    </source>
</reference>
<feature type="non-terminal residue" evidence="1">
    <location>
        <position position="188"/>
    </location>
</feature>
<name>A0A1V1NQH0_9BACT</name>
<gene>
    <name evidence="1" type="ORF">OMM_15279</name>
</gene>
<evidence type="ECO:0000313" key="2">
    <source>
        <dbReference type="Proteomes" id="UP000189670"/>
    </source>
</evidence>
<feature type="non-terminal residue" evidence="1">
    <location>
        <position position="1"/>
    </location>
</feature>
<evidence type="ECO:0000313" key="1">
    <source>
        <dbReference type="EMBL" id="ETR64831.1"/>
    </source>
</evidence>
<proteinExistence type="predicted"/>
<sequence length="188" mass="21173">VYSIKFEQREDLRVALIKDVTEVKYMGPVYRYIGEDGVKIELTEADYSDEEQWRLLLPNEYDANNWYPNPSNNRFNFDYKGKATSTKSWETGGGWLQETTYHTKVTTTTGVKDYYTHTLKADYPISIEFVQQDDPGVTINSKGNVSITGNIIEPEGAHSIELNSQGSVVASDGVGLFGHIEDMNIVGD</sequence>
<protein>
    <submittedName>
        <fullName evidence="1">Uncharacterized protein</fullName>
    </submittedName>
</protein>